<organism evidence="3 4">
    <name type="scientific">Halorubrum tibetense</name>
    <dbReference type="NCBI Taxonomy" id="175631"/>
    <lineage>
        <taxon>Archaea</taxon>
        <taxon>Methanobacteriati</taxon>
        <taxon>Methanobacteriota</taxon>
        <taxon>Stenosarchaea group</taxon>
        <taxon>Halobacteria</taxon>
        <taxon>Halobacteriales</taxon>
        <taxon>Haloferacaceae</taxon>
        <taxon>Halorubrum</taxon>
    </lineage>
</organism>
<gene>
    <name evidence="3" type="ORF">ACFQEU_09205</name>
</gene>
<keyword evidence="2" id="KW-0812">Transmembrane</keyword>
<evidence type="ECO:0000313" key="4">
    <source>
        <dbReference type="Proteomes" id="UP001596442"/>
    </source>
</evidence>
<feature type="region of interest" description="Disordered" evidence="1">
    <location>
        <begin position="1"/>
        <end position="29"/>
    </location>
</feature>
<evidence type="ECO:0008006" key="5">
    <source>
        <dbReference type="Google" id="ProtNLM"/>
    </source>
</evidence>
<dbReference type="RefSeq" id="WP_379781434.1">
    <property type="nucleotide sequence ID" value="NZ_JBHSWW010000122.1"/>
</dbReference>
<reference evidence="3 4" key="1">
    <citation type="journal article" date="2019" name="Int. J. Syst. Evol. Microbiol.">
        <title>The Global Catalogue of Microorganisms (GCM) 10K type strain sequencing project: providing services to taxonomists for standard genome sequencing and annotation.</title>
        <authorList>
            <consortium name="The Broad Institute Genomics Platform"/>
            <consortium name="The Broad Institute Genome Sequencing Center for Infectious Disease"/>
            <person name="Wu L."/>
            <person name="Ma J."/>
        </authorList>
    </citation>
    <scope>NUCLEOTIDE SEQUENCE [LARGE SCALE GENOMIC DNA]</scope>
    <source>
        <strain evidence="3 4">CGMCC 1.3239</strain>
    </source>
</reference>
<sequence length="190" mass="20075">MPAPQTADGDAADTEPGDTEPGGAEPGDTLQARLDRLDREIARQMDRLGIPALRVALGVVFIWFGGLKVIGGSPAAELVSATVYVVPPDVFVPILGVWEVLIGLCLLYRPLIRVGILLLFLQMPGTFLPVVLLPEVVFVTFPHELTVEGQYIIKNLVIIGAALVVGGTVRGDVDDGSAEPNDDPAVSDGE</sequence>
<evidence type="ECO:0000256" key="1">
    <source>
        <dbReference type="SAM" id="MobiDB-lite"/>
    </source>
</evidence>
<dbReference type="EMBL" id="JBHSWW010000122">
    <property type="protein sequence ID" value="MFC6753640.1"/>
    <property type="molecule type" value="Genomic_DNA"/>
</dbReference>
<evidence type="ECO:0000256" key="2">
    <source>
        <dbReference type="SAM" id="Phobius"/>
    </source>
</evidence>
<keyword evidence="2" id="KW-0472">Membrane</keyword>
<keyword evidence="2" id="KW-1133">Transmembrane helix</keyword>
<feature type="transmembrane region" description="Helical" evidence="2">
    <location>
        <begin position="90"/>
        <end position="108"/>
    </location>
</feature>
<name>A0ABD5SEH0_9EURY</name>
<comment type="caution">
    <text evidence="3">The sequence shown here is derived from an EMBL/GenBank/DDBJ whole genome shotgun (WGS) entry which is preliminary data.</text>
</comment>
<proteinExistence type="predicted"/>
<protein>
    <recommendedName>
        <fullName evidence="5">DoxX family protein</fullName>
    </recommendedName>
</protein>
<feature type="transmembrane region" description="Helical" evidence="2">
    <location>
        <begin position="151"/>
        <end position="169"/>
    </location>
</feature>
<keyword evidence="4" id="KW-1185">Reference proteome</keyword>
<accession>A0ABD5SEH0</accession>
<dbReference type="Proteomes" id="UP001596442">
    <property type="component" value="Unassembled WGS sequence"/>
</dbReference>
<feature type="transmembrane region" description="Helical" evidence="2">
    <location>
        <begin position="52"/>
        <end position="70"/>
    </location>
</feature>
<dbReference type="AlphaFoldDB" id="A0ABD5SEH0"/>
<feature type="transmembrane region" description="Helical" evidence="2">
    <location>
        <begin position="115"/>
        <end position="139"/>
    </location>
</feature>
<evidence type="ECO:0000313" key="3">
    <source>
        <dbReference type="EMBL" id="MFC6753640.1"/>
    </source>
</evidence>